<dbReference type="WBParaSite" id="PSAMB.scaffold1403size31945.g12975.t1">
    <property type="protein sequence ID" value="PSAMB.scaffold1403size31945.g12975.t1"/>
    <property type="gene ID" value="PSAMB.scaffold1403size31945.g12975"/>
</dbReference>
<accession>A0A914UZX6</accession>
<organism evidence="1 2">
    <name type="scientific">Plectus sambesii</name>
    <dbReference type="NCBI Taxonomy" id="2011161"/>
    <lineage>
        <taxon>Eukaryota</taxon>
        <taxon>Metazoa</taxon>
        <taxon>Ecdysozoa</taxon>
        <taxon>Nematoda</taxon>
        <taxon>Chromadorea</taxon>
        <taxon>Plectida</taxon>
        <taxon>Plectina</taxon>
        <taxon>Plectoidea</taxon>
        <taxon>Plectidae</taxon>
        <taxon>Plectus</taxon>
    </lineage>
</organism>
<dbReference type="AlphaFoldDB" id="A0A914UZX6"/>
<proteinExistence type="predicted"/>
<sequence>MVSRRASAFYTETLTNDDDAVGETVRIKCARARRQENTESQFRRAWRERDDGPLIGVHEHNLRTTYGVLGAWRPSERLQSPAVRPTPRAGTFRAAFDSASDVTEWPCSPREPQVFL</sequence>
<protein>
    <submittedName>
        <fullName evidence="2">Uncharacterized protein</fullName>
    </submittedName>
</protein>
<evidence type="ECO:0000313" key="2">
    <source>
        <dbReference type="WBParaSite" id="PSAMB.scaffold1403size31945.g12975.t1"/>
    </source>
</evidence>
<dbReference type="Proteomes" id="UP000887566">
    <property type="component" value="Unplaced"/>
</dbReference>
<name>A0A914UZX6_9BILA</name>
<evidence type="ECO:0000313" key="1">
    <source>
        <dbReference type="Proteomes" id="UP000887566"/>
    </source>
</evidence>
<keyword evidence="1" id="KW-1185">Reference proteome</keyword>
<reference evidence="2" key="1">
    <citation type="submission" date="2022-11" db="UniProtKB">
        <authorList>
            <consortium name="WormBaseParasite"/>
        </authorList>
    </citation>
    <scope>IDENTIFICATION</scope>
</reference>